<proteinExistence type="predicted"/>
<protein>
    <submittedName>
        <fullName evidence="3">Uncharacterized protein</fullName>
    </submittedName>
</protein>
<evidence type="ECO:0000256" key="2">
    <source>
        <dbReference type="SAM" id="Phobius"/>
    </source>
</evidence>
<accession>A0A8J2SG07</accession>
<dbReference type="OrthoDB" id="10680915at2759"/>
<evidence type="ECO:0000313" key="4">
    <source>
        <dbReference type="Proteomes" id="UP000789595"/>
    </source>
</evidence>
<organism evidence="3 4">
    <name type="scientific">Pelagomonas calceolata</name>
    <dbReference type="NCBI Taxonomy" id="35677"/>
    <lineage>
        <taxon>Eukaryota</taxon>
        <taxon>Sar</taxon>
        <taxon>Stramenopiles</taxon>
        <taxon>Ochrophyta</taxon>
        <taxon>Pelagophyceae</taxon>
        <taxon>Pelagomonadales</taxon>
        <taxon>Pelagomonadaceae</taxon>
        <taxon>Pelagomonas</taxon>
    </lineage>
</organism>
<keyword evidence="2" id="KW-0472">Membrane</keyword>
<evidence type="ECO:0000256" key="1">
    <source>
        <dbReference type="SAM" id="MobiDB-lite"/>
    </source>
</evidence>
<dbReference type="Proteomes" id="UP000789595">
    <property type="component" value="Unassembled WGS sequence"/>
</dbReference>
<keyword evidence="2" id="KW-1133">Transmembrane helix</keyword>
<keyword evidence="4" id="KW-1185">Reference proteome</keyword>
<feature type="transmembrane region" description="Helical" evidence="2">
    <location>
        <begin position="187"/>
        <end position="209"/>
    </location>
</feature>
<dbReference type="AlphaFoldDB" id="A0A8J2SG07"/>
<dbReference type="EMBL" id="CAKKNE010000003">
    <property type="protein sequence ID" value="CAH0371315.1"/>
    <property type="molecule type" value="Genomic_DNA"/>
</dbReference>
<feature type="transmembrane region" description="Helical" evidence="2">
    <location>
        <begin position="158"/>
        <end position="181"/>
    </location>
</feature>
<gene>
    <name evidence="3" type="ORF">PECAL_3P12500</name>
</gene>
<keyword evidence="2" id="KW-0812">Transmembrane</keyword>
<sequence length="407" mass="45237">MHEQLAGADADVRKKCTARLDALRRKLDAGVAGDEPRRFFDVEKAHAALEALGEDFEIVDKNTFLKATRRLKKLEAALHSYETTAKARNTVDGGWRTPEQLEHFRADVPYWKQQIHDAAPSFSEAAQNQHQDQQLAALKVKVAREHQMHRLAAAHLKFWHFWFLFLPAALLTMVSGILAFLATSELIGSNTATVLTVLVGLLSLVATFIQTINDRLNFGGRGDMHASAVLDLKQVLDQLEFKQINDITDRGKKPATEATGDPATPPGSEFMDDLERGALSSKTVDTYNEIYVQIQSSCKSAVPLRIQQAFAMADSMLLHTLAAKADDKSLTHELNDWAGPTCTISKNLFSDEFVNARFKFQFNSVRGMLYDHIYGNISSSRGFPIVLPKPHRIVNRALAELNPCAPG</sequence>
<comment type="caution">
    <text evidence="3">The sequence shown here is derived from an EMBL/GenBank/DDBJ whole genome shotgun (WGS) entry which is preliminary data.</text>
</comment>
<name>A0A8J2SG07_9STRA</name>
<reference evidence="3" key="1">
    <citation type="submission" date="2021-11" db="EMBL/GenBank/DDBJ databases">
        <authorList>
            <consortium name="Genoscope - CEA"/>
            <person name="William W."/>
        </authorList>
    </citation>
    <scope>NUCLEOTIDE SEQUENCE</scope>
</reference>
<feature type="region of interest" description="Disordered" evidence="1">
    <location>
        <begin position="250"/>
        <end position="270"/>
    </location>
</feature>
<evidence type="ECO:0000313" key="3">
    <source>
        <dbReference type="EMBL" id="CAH0371315.1"/>
    </source>
</evidence>